<protein>
    <submittedName>
        <fullName evidence="1">Uncharacterized protein</fullName>
    </submittedName>
</protein>
<keyword evidence="2" id="KW-1185">Reference proteome</keyword>
<accession>A0AC60P2B2</accession>
<gene>
    <name evidence="1" type="ORF">HPB47_009315</name>
</gene>
<evidence type="ECO:0000313" key="1">
    <source>
        <dbReference type="EMBL" id="KAG0413524.1"/>
    </source>
</evidence>
<proteinExistence type="predicted"/>
<reference evidence="1 2" key="1">
    <citation type="journal article" date="2020" name="Cell">
        <title>Large-Scale Comparative Analyses of Tick Genomes Elucidate Their Genetic Diversity and Vector Capacities.</title>
        <authorList>
            <consortium name="Tick Genome and Microbiome Consortium (TIGMIC)"/>
            <person name="Jia N."/>
            <person name="Wang J."/>
            <person name="Shi W."/>
            <person name="Du L."/>
            <person name="Sun Y."/>
            <person name="Zhan W."/>
            <person name="Jiang J.F."/>
            <person name="Wang Q."/>
            <person name="Zhang B."/>
            <person name="Ji P."/>
            <person name="Bell-Sakyi L."/>
            <person name="Cui X.M."/>
            <person name="Yuan T.T."/>
            <person name="Jiang B.G."/>
            <person name="Yang W.F."/>
            <person name="Lam T.T."/>
            <person name="Chang Q.C."/>
            <person name="Ding S.J."/>
            <person name="Wang X.J."/>
            <person name="Zhu J.G."/>
            <person name="Ruan X.D."/>
            <person name="Zhao L."/>
            <person name="Wei J.T."/>
            <person name="Ye R.Z."/>
            <person name="Que T.C."/>
            <person name="Du C.H."/>
            <person name="Zhou Y.H."/>
            <person name="Cheng J.X."/>
            <person name="Dai P.F."/>
            <person name="Guo W.B."/>
            <person name="Han X.H."/>
            <person name="Huang E.J."/>
            <person name="Li L.F."/>
            <person name="Wei W."/>
            <person name="Gao Y.C."/>
            <person name="Liu J.Z."/>
            <person name="Shao H.Z."/>
            <person name="Wang X."/>
            <person name="Wang C.C."/>
            <person name="Yang T.C."/>
            <person name="Huo Q.B."/>
            <person name="Li W."/>
            <person name="Chen H.Y."/>
            <person name="Chen S.E."/>
            <person name="Zhou L.G."/>
            <person name="Ni X.B."/>
            <person name="Tian J.H."/>
            <person name="Sheng Y."/>
            <person name="Liu T."/>
            <person name="Pan Y.S."/>
            <person name="Xia L.Y."/>
            <person name="Li J."/>
            <person name="Zhao F."/>
            <person name="Cao W.C."/>
        </authorList>
    </citation>
    <scope>NUCLEOTIDE SEQUENCE [LARGE SCALE GENOMIC DNA]</scope>
    <source>
        <strain evidence="1">Iper-2018</strain>
    </source>
</reference>
<name>A0AC60P2B2_IXOPE</name>
<organism evidence="1 2">
    <name type="scientific">Ixodes persulcatus</name>
    <name type="common">Taiga tick</name>
    <dbReference type="NCBI Taxonomy" id="34615"/>
    <lineage>
        <taxon>Eukaryota</taxon>
        <taxon>Metazoa</taxon>
        <taxon>Ecdysozoa</taxon>
        <taxon>Arthropoda</taxon>
        <taxon>Chelicerata</taxon>
        <taxon>Arachnida</taxon>
        <taxon>Acari</taxon>
        <taxon>Parasitiformes</taxon>
        <taxon>Ixodida</taxon>
        <taxon>Ixodoidea</taxon>
        <taxon>Ixodidae</taxon>
        <taxon>Ixodinae</taxon>
        <taxon>Ixodes</taxon>
    </lineage>
</organism>
<comment type="caution">
    <text evidence="1">The sequence shown here is derived from an EMBL/GenBank/DDBJ whole genome shotgun (WGS) entry which is preliminary data.</text>
</comment>
<sequence length="98" mass="10691">MVNKGFLIDSPCEASLIAVVRPPFLHAKKQLSKAEAFATKQVAAARVHVERVIQRMKLLKIASQKMPWNSVPIADDVLIIACGLANLSKPVLADDKCL</sequence>
<evidence type="ECO:0000313" key="2">
    <source>
        <dbReference type="Proteomes" id="UP000805193"/>
    </source>
</evidence>
<dbReference type="EMBL" id="JABSTQ010011250">
    <property type="protein sequence ID" value="KAG0413524.1"/>
    <property type="molecule type" value="Genomic_DNA"/>
</dbReference>
<dbReference type="Proteomes" id="UP000805193">
    <property type="component" value="Unassembled WGS sequence"/>
</dbReference>